<name>A0ABQ2H5H9_9PSED</name>
<protein>
    <submittedName>
        <fullName evidence="1">Tail assembly protein</fullName>
    </submittedName>
</protein>
<dbReference type="RefSeq" id="WP_188868771.1">
    <property type="nucleotide sequence ID" value="NZ_BMNW01000056.1"/>
</dbReference>
<dbReference type="Pfam" id="PF06995">
    <property type="entry name" value="Phage_P2_GpU"/>
    <property type="match status" value="1"/>
</dbReference>
<dbReference type="PIRSF" id="PIRSF029208">
    <property type="entry name" value="Phage_tail_GPU"/>
    <property type="match status" value="1"/>
</dbReference>
<dbReference type="Proteomes" id="UP000616499">
    <property type="component" value="Unassembled WGS sequence"/>
</dbReference>
<comment type="caution">
    <text evidence="1">The sequence shown here is derived from an EMBL/GenBank/DDBJ whole genome shotgun (WGS) entry which is preliminary data.</text>
</comment>
<dbReference type="InterPro" id="IPR009734">
    <property type="entry name" value="Myoviridae_GpU"/>
</dbReference>
<gene>
    <name evidence="1" type="primary">U</name>
    <name evidence="1" type="ORF">GCM10009425_49290</name>
</gene>
<dbReference type="InterPro" id="IPR016912">
    <property type="entry name" value="Phage_P2_GpU"/>
</dbReference>
<evidence type="ECO:0000313" key="2">
    <source>
        <dbReference type="Proteomes" id="UP000616499"/>
    </source>
</evidence>
<reference evidence="2" key="1">
    <citation type="journal article" date="2019" name="Int. J. Syst. Evol. Microbiol.">
        <title>The Global Catalogue of Microorganisms (GCM) 10K type strain sequencing project: providing services to taxonomists for standard genome sequencing and annotation.</title>
        <authorList>
            <consortium name="The Broad Institute Genomics Platform"/>
            <consortium name="The Broad Institute Genome Sequencing Center for Infectious Disease"/>
            <person name="Wu L."/>
            <person name="Ma J."/>
        </authorList>
    </citation>
    <scope>NUCLEOTIDE SEQUENCE [LARGE SCALE GENOMIC DNA]</scope>
    <source>
        <strain evidence="2">JCM 13501</strain>
    </source>
</reference>
<dbReference type="EMBL" id="BMNW01000056">
    <property type="protein sequence ID" value="GGM32958.1"/>
    <property type="molecule type" value="Genomic_DNA"/>
</dbReference>
<accession>A0ABQ2H5H9</accession>
<evidence type="ECO:0000313" key="1">
    <source>
        <dbReference type="EMBL" id="GGM32958.1"/>
    </source>
</evidence>
<keyword evidence="2" id="KW-1185">Reference proteome</keyword>
<sequence length="146" mass="16042">MMMALGRFIFSLSTLAYQELQRQTEYRHASSSRVGAPPARQFVGRGDDSITLPGWLAPELTGTAASLDVLRYMAESGSAWPMIEGTGRIMGLWVIESISETRTIFFRDGAARRIEFTLSLKRIDDSRTDLLGAGIASANGILRSIL</sequence>
<proteinExistence type="predicted"/>
<organism evidence="1 2">
    <name type="scientific">Pseudomonas asuensis</name>
    <dbReference type="NCBI Taxonomy" id="1825787"/>
    <lineage>
        <taxon>Bacteria</taxon>
        <taxon>Pseudomonadati</taxon>
        <taxon>Pseudomonadota</taxon>
        <taxon>Gammaproteobacteria</taxon>
        <taxon>Pseudomonadales</taxon>
        <taxon>Pseudomonadaceae</taxon>
        <taxon>Pseudomonas</taxon>
    </lineage>
</organism>